<name>A0A370DQF7_9GAMM</name>
<dbReference type="Gene3D" id="2.160.10.10">
    <property type="entry name" value="Hexapeptide repeat proteins"/>
    <property type="match status" value="1"/>
</dbReference>
<dbReference type="InterPro" id="IPR047324">
    <property type="entry name" value="LbH_gamma_CA-like"/>
</dbReference>
<dbReference type="PANTHER" id="PTHR13061">
    <property type="entry name" value="DYNACTIN SUBUNIT P25"/>
    <property type="match status" value="1"/>
</dbReference>
<dbReference type="EMBL" id="QFXE01000008">
    <property type="protein sequence ID" value="RDH86619.1"/>
    <property type="molecule type" value="Genomic_DNA"/>
</dbReference>
<protein>
    <submittedName>
        <fullName evidence="1">Gamma carbonic anhydrase family protein</fullName>
    </submittedName>
</protein>
<sequence>MPQVATDAWIDETAVVIGNVSIGSHSSVWPMTVIRGDVHAIRIGSESNVQDGCVLHVSHDSKYKPGGSPLILGDWVTVGHKAVLHGCNIADSCFIGMGCTILDGAVLESRAMLGAGSLVTSGKHLEGGYLWVGTPARRVRPLSDQELEYLDYSAAHYVRLMKRHAGRDK</sequence>
<dbReference type="CDD" id="cd04645">
    <property type="entry name" value="LbH_gamma_CA_like"/>
    <property type="match status" value="1"/>
</dbReference>
<organism evidence="1 2">
    <name type="scientific">endosymbiont of Escarpia spicata</name>
    <dbReference type="NCBI Taxonomy" id="2200908"/>
    <lineage>
        <taxon>Bacteria</taxon>
        <taxon>Pseudomonadati</taxon>
        <taxon>Pseudomonadota</taxon>
        <taxon>Gammaproteobacteria</taxon>
        <taxon>sulfur-oxidizing symbionts</taxon>
    </lineage>
</organism>
<keyword evidence="2" id="KW-1185">Reference proteome</keyword>
<reference evidence="1 2" key="1">
    <citation type="journal article" date="2018" name="ISME J.">
        <title>Endosymbiont genomes yield clues of tubeworm success.</title>
        <authorList>
            <person name="Li Y."/>
            <person name="Liles M.R."/>
            <person name="Halanych K.M."/>
        </authorList>
    </citation>
    <scope>NUCLEOTIDE SEQUENCE [LARGE SCALE GENOMIC DNA]</scope>
    <source>
        <strain evidence="1">A1462</strain>
    </source>
</reference>
<proteinExistence type="predicted"/>
<accession>A0A370DQF7</accession>
<dbReference type="InterPro" id="IPR011004">
    <property type="entry name" value="Trimer_LpxA-like_sf"/>
</dbReference>
<comment type="caution">
    <text evidence="1">The sequence shown here is derived from an EMBL/GenBank/DDBJ whole genome shotgun (WGS) entry which is preliminary data.</text>
</comment>
<dbReference type="InterPro" id="IPR050484">
    <property type="entry name" value="Transf_Hexapept/Carb_Anhydrase"/>
</dbReference>
<evidence type="ECO:0000313" key="2">
    <source>
        <dbReference type="Proteomes" id="UP000254771"/>
    </source>
</evidence>
<gene>
    <name evidence="1" type="ORF">DIZ78_06845</name>
</gene>
<dbReference type="SUPFAM" id="SSF51161">
    <property type="entry name" value="Trimeric LpxA-like enzymes"/>
    <property type="match status" value="1"/>
</dbReference>
<evidence type="ECO:0000313" key="1">
    <source>
        <dbReference type="EMBL" id="RDH86619.1"/>
    </source>
</evidence>
<dbReference type="PANTHER" id="PTHR13061:SF56">
    <property type="entry name" value="PROTEIN YRDA"/>
    <property type="match status" value="1"/>
</dbReference>
<dbReference type="AlphaFoldDB" id="A0A370DQF7"/>
<dbReference type="Proteomes" id="UP000254771">
    <property type="component" value="Unassembled WGS sequence"/>
</dbReference>